<dbReference type="InterPro" id="IPR025564">
    <property type="entry name" value="CAAD_dom"/>
</dbReference>
<dbReference type="InterPro" id="IPR033344">
    <property type="entry name" value="CURT1"/>
</dbReference>
<dbReference type="GO" id="GO:0009535">
    <property type="term" value="C:chloroplast thylakoid membrane"/>
    <property type="evidence" value="ECO:0007669"/>
    <property type="project" value="TreeGrafter"/>
</dbReference>
<dbReference type="Pfam" id="PF14159">
    <property type="entry name" value="CAAD"/>
    <property type="match status" value="1"/>
</dbReference>
<keyword evidence="2" id="KW-1133">Transmembrane helix</keyword>
<dbReference type="EMBL" id="LVLJ01002675">
    <property type="protein sequence ID" value="OAE24206.1"/>
    <property type="molecule type" value="Genomic_DNA"/>
</dbReference>
<sequence length="176" mass="18754">MAATAAAIGGQVASCSVVALGSRPAAAVSRADGFSMRRSALGGLGSPLRLQTSRAASESKRVLLVSAKTKTEVEVEEVQSEVADAANDLLKSVQESWEKTDDKLAISSLGFAAFVTLWGSFGLVGAIDKLPFLPGLFELVGILVTGWFTYRYLIFKPDREELLKKIDETKSKITGQ</sequence>
<organism evidence="5 6">
    <name type="scientific">Marchantia polymorpha subsp. ruderalis</name>
    <dbReference type="NCBI Taxonomy" id="1480154"/>
    <lineage>
        <taxon>Eukaryota</taxon>
        <taxon>Viridiplantae</taxon>
        <taxon>Streptophyta</taxon>
        <taxon>Embryophyta</taxon>
        <taxon>Marchantiophyta</taxon>
        <taxon>Marchantiopsida</taxon>
        <taxon>Marchantiidae</taxon>
        <taxon>Marchantiales</taxon>
        <taxon>Marchantiaceae</taxon>
        <taxon>Marchantia</taxon>
    </lineage>
</organism>
<comment type="subcellular location">
    <subcellularLocation>
        <location evidence="1">Membrane</location>
        <topology evidence="1">Multi-pass membrane protein</topology>
    </subcellularLocation>
</comment>
<evidence type="ECO:0000313" key="7">
    <source>
        <dbReference type="Proteomes" id="UP001162541"/>
    </source>
</evidence>
<reference evidence="7" key="3">
    <citation type="journal article" date="2020" name="Curr. Biol.">
        <title>Chromatin organization in early land plants reveals an ancestral association between H3K27me3, transposons, and constitutive heterochromatin.</title>
        <authorList>
            <person name="Montgomery S.A."/>
            <person name="Tanizawa Y."/>
            <person name="Galik B."/>
            <person name="Wang N."/>
            <person name="Ito T."/>
            <person name="Mochizuki T."/>
            <person name="Akimcheva S."/>
            <person name="Bowman J.L."/>
            <person name="Cognat V."/>
            <person name="Marechal-Drouard L."/>
            <person name="Ekker H."/>
            <person name="Hong S.F."/>
            <person name="Kohchi T."/>
            <person name="Lin S.S."/>
            <person name="Liu L.D."/>
            <person name="Nakamura Y."/>
            <person name="Valeeva L.R."/>
            <person name="Shakirov E.V."/>
            <person name="Shippen D.E."/>
            <person name="Wei W.L."/>
            <person name="Yagura M."/>
            <person name="Yamaoka S."/>
            <person name="Yamato K.T."/>
            <person name="Liu C."/>
            <person name="Berger F."/>
        </authorList>
    </citation>
    <scope>NUCLEOTIDE SEQUENCE [LARGE SCALE GENOMIC DNA]</scope>
    <source>
        <strain evidence="7">Tak-1</strain>
    </source>
</reference>
<proteinExistence type="predicted"/>
<evidence type="ECO:0000313" key="6">
    <source>
        <dbReference type="Proteomes" id="UP000077202"/>
    </source>
</evidence>
<reference evidence="5 6" key="1">
    <citation type="submission" date="2016-03" db="EMBL/GenBank/DDBJ databases">
        <title>Mechanisms controlling the formation of the plant cell surface in tip-growing cells are functionally conserved among land plants.</title>
        <authorList>
            <person name="Honkanen S."/>
            <person name="Jones V.A."/>
            <person name="Morieri G."/>
            <person name="Champion C."/>
            <person name="Hetherington A.J."/>
            <person name="Kelly S."/>
            <person name="Saint-Marcoux D."/>
            <person name="Proust H."/>
            <person name="Prescott H."/>
            <person name="Dolan L."/>
        </authorList>
    </citation>
    <scope>NUCLEOTIDE SEQUENCE [LARGE SCALE GENOMIC DNA]</scope>
    <source>
        <strain evidence="6">cv. Tak-1 and cv. Tak-2</strain>
        <tissue evidence="5">Whole gametophyte</tissue>
    </source>
</reference>
<keyword evidence="2" id="KW-0472">Membrane</keyword>
<keyword evidence="2" id="KW-0812">Transmembrane</keyword>
<evidence type="ECO:0000313" key="4">
    <source>
        <dbReference type="EMBL" id="BBN15587.1"/>
    </source>
</evidence>
<evidence type="ECO:0000259" key="3">
    <source>
        <dbReference type="Pfam" id="PF14159"/>
    </source>
</evidence>
<name>A0A176VWF0_MARPO</name>
<evidence type="ECO:0000313" key="5">
    <source>
        <dbReference type="EMBL" id="OAE24206.1"/>
    </source>
</evidence>
<evidence type="ECO:0000256" key="2">
    <source>
        <dbReference type="SAM" id="Phobius"/>
    </source>
</evidence>
<dbReference type="EMBL" id="AP019871">
    <property type="protein sequence ID" value="BBN15587.1"/>
    <property type="molecule type" value="Genomic_DNA"/>
</dbReference>
<dbReference type="Proteomes" id="UP000077202">
    <property type="component" value="Unassembled WGS sequence"/>
</dbReference>
<keyword evidence="6" id="KW-1185">Reference proteome</keyword>
<reference evidence="4" key="2">
    <citation type="journal article" date="2019" name="Curr. Biol.">
        <title>Chromatin organization in early land plants reveals an ancestral association between H3K27me3, transposons, and constitutive heterochromatin.</title>
        <authorList>
            <person name="Montgomery S.A."/>
            <person name="Tanizawa Y."/>
            <person name="Galik B."/>
            <person name="Wang N."/>
            <person name="Ito T."/>
            <person name="Mochizuki T."/>
            <person name="Akimcheva S."/>
            <person name="Bowman J."/>
            <person name="Cognat V."/>
            <person name="Drouard L."/>
            <person name="Ekker H."/>
            <person name="Houng S."/>
            <person name="Kohchi T."/>
            <person name="Lin S."/>
            <person name="Liu L.D."/>
            <person name="Nakamura Y."/>
            <person name="Valeeva L.R."/>
            <person name="Shakirov E.V."/>
            <person name="Shippen D.E."/>
            <person name="Wei W."/>
            <person name="Yagura M."/>
            <person name="Yamaoka S."/>
            <person name="Yamato K.T."/>
            <person name="Liu C."/>
            <person name="Berger F."/>
        </authorList>
    </citation>
    <scope>NUCLEOTIDE SEQUENCE [LARGE SCALE GENOMIC DNA]</scope>
    <source>
        <strain evidence="4">Tak-1</strain>
    </source>
</reference>
<dbReference type="Proteomes" id="UP001162541">
    <property type="component" value="Chromosome 6"/>
</dbReference>
<feature type="transmembrane region" description="Helical" evidence="2">
    <location>
        <begin position="104"/>
        <end position="127"/>
    </location>
</feature>
<accession>A0A176VWF0</accession>
<feature type="transmembrane region" description="Helical" evidence="2">
    <location>
        <begin position="133"/>
        <end position="154"/>
    </location>
</feature>
<dbReference type="PANTHER" id="PTHR33222">
    <property type="match status" value="1"/>
</dbReference>
<feature type="domain" description="Cyanobacterial aminoacyl-tRNA synthetase CAAD" evidence="3">
    <location>
        <begin position="91"/>
        <end position="175"/>
    </location>
</feature>
<dbReference type="PANTHER" id="PTHR33222:SF3">
    <property type="entry name" value="PROTEIN CURVATURE THYLAKOID 1C, CHLOROPLASTIC"/>
    <property type="match status" value="1"/>
</dbReference>
<dbReference type="AlphaFoldDB" id="A0A176VWF0"/>
<protein>
    <recommendedName>
        <fullName evidence="3">Cyanobacterial aminoacyl-tRNA synthetase CAAD domain-containing protein</fullName>
    </recommendedName>
</protein>
<gene>
    <name evidence="5" type="ORF">AXG93_2752s2230</name>
    <name evidence="4" type="ORF">Mp_6g20800</name>
</gene>
<evidence type="ECO:0000256" key="1">
    <source>
        <dbReference type="ARBA" id="ARBA00004141"/>
    </source>
</evidence>